<organism evidence="2 3">
    <name type="scientific">Mycena albidolilacea</name>
    <dbReference type="NCBI Taxonomy" id="1033008"/>
    <lineage>
        <taxon>Eukaryota</taxon>
        <taxon>Fungi</taxon>
        <taxon>Dikarya</taxon>
        <taxon>Basidiomycota</taxon>
        <taxon>Agaricomycotina</taxon>
        <taxon>Agaricomycetes</taxon>
        <taxon>Agaricomycetidae</taxon>
        <taxon>Agaricales</taxon>
        <taxon>Marasmiineae</taxon>
        <taxon>Mycenaceae</taxon>
        <taxon>Mycena</taxon>
    </lineage>
</organism>
<evidence type="ECO:0000313" key="2">
    <source>
        <dbReference type="EMBL" id="KAJ7334017.1"/>
    </source>
</evidence>
<keyword evidence="1" id="KW-1133">Transmembrane helix</keyword>
<feature type="transmembrane region" description="Helical" evidence="1">
    <location>
        <begin position="93"/>
        <end position="112"/>
    </location>
</feature>
<gene>
    <name evidence="2" type="ORF">DFH08DRAFT_296596</name>
</gene>
<comment type="caution">
    <text evidence="2">The sequence shown here is derived from an EMBL/GenBank/DDBJ whole genome shotgun (WGS) entry which is preliminary data.</text>
</comment>
<feature type="transmembrane region" description="Helical" evidence="1">
    <location>
        <begin position="57"/>
        <end position="81"/>
    </location>
</feature>
<feature type="transmembrane region" description="Helical" evidence="1">
    <location>
        <begin position="218"/>
        <end position="239"/>
    </location>
</feature>
<dbReference type="EMBL" id="JARIHO010000033">
    <property type="protein sequence ID" value="KAJ7334017.1"/>
    <property type="molecule type" value="Genomic_DNA"/>
</dbReference>
<reference evidence="2" key="1">
    <citation type="submission" date="2023-03" db="EMBL/GenBank/DDBJ databases">
        <title>Massive genome expansion in bonnet fungi (Mycena s.s.) driven by repeated elements and novel gene families across ecological guilds.</title>
        <authorList>
            <consortium name="Lawrence Berkeley National Laboratory"/>
            <person name="Harder C.B."/>
            <person name="Miyauchi S."/>
            <person name="Viragh M."/>
            <person name="Kuo A."/>
            <person name="Thoen E."/>
            <person name="Andreopoulos B."/>
            <person name="Lu D."/>
            <person name="Skrede I."/>
            <person name="Drula E."/>
            <person name="Henrissat B."/>
            <person name="Morin E."/>
            <person name="Kohler A."/>
            <person name="Barry K."/>
            <person name="LaButti K."/>
            <person name="Morin E."/>
            <person name="Salamov A."/>
            <person name="Lipzen A."/>
            <person name="Mereny Z."/>
            <person name="Hegedus B."/>
            <person name="Baldrian P."/>
            <person name="Stursova M."/>
            <person name="Weitz H."/>
            <person name="Taylor A."/>
            <person name="Grigoriev I.V."/>
            <person name="Nagy L.G."/>
            <person name="Martin F."/>
            <person name="Kauserud H."/>
        </authorList>
    </citation>
    <scope>NUCLEOTIDE SEQUENCE</scope>
    <source>
        <strain evidence="2">CBHHK002</strain>
    </source>
</reference>
<evidence type="ECO:0000313" key="3">
    <source>
        <dbReference type="Proteomes" id="UP001218218"/>
    </source>
</evidence>
<keyword evidence="3" id="KW-1185">Reference proteome</keyword>
<accession>A0AAD7EK45</accession>
<protein>
    <submittedName>
        <fullName evidence="2">Uncharacterized protein</fullName>
    </submittedName>
</protein>
<sequence>MSIGQTVVQNETSSQLWLNILGIWVATFLYGVFCVLFGRCVSILINRMRQLERQGILLGATILLFALSSGQIVVLTINAAIMVGQSDLNPDQMLNASVLIYVSSCLCSDALLIYRCYVIWHESFYVVAAPLLLLVTATGFGYVQNLTYFRILSLITVFSVTFLIVLRIIWAARQRRTEISPLLRHKYAIACSTILESGVLYTVFVSVHFALFSVGSPIAPIMFSAVSQIVGIAPTLIFVRVGVEAKPASSVSTNV</sequence>
<feature type="transmembrane region" description="Helical" evidence="1">
    <location>
        <begin position="148"/>
        <end position="166"/>
    </location>
</feature>
<evidence type="ECO:0000256" key="1">
    <source>
        <dbReference type="SAM" id="Phobius"/>
    </source>
</evidence>
<feature type="transmembrane region" description="Helical" evidence="1">
    <location>
        <begin position="187"/>
        <end position="212"/>
    </location>
</feature>
<dbReference type="AlphaFoldDB" id="A0AAD7EK45"/>
<keyword evidence="1" id="KW-0472">Membrane</keyword>
<dbReference type="Proteomes" id="UP001218218">
    <property type="component" value="Unassembled WGS sequence"/>
</dbReference>
<feature type="transmembrane region" description="Helical" evidence="1">
    <location>
        <begin position="20"/>
        <end position="45"/>
    </location>
</feature>
<keyword evidence="1" id="KW-0812">Transmembrane</keyword>
<name>A0AAD7EK45_9AGAR</name>
<feature type="transmembrane region" description="Helical" evidence="1">
    <location>
        <begin position="124"/>
        <end position="142"/>
    </location>
</feature>
<proteinExistence type="predicted"/>